<dbReference type="InterPro" id="IPR029063">
    <property type="entry name" value="SAM-dependent_MTases_sf"/>
</dbReference>
<dbReference type="Gene3D" id="1.20.1250.20">
    <property type="entry name" value="MFS general substrate transporter like domains"/>
    <property type="match status" value="1"/>
</dbReference>
<evidence type="ECO:0008006" key="5">
    <source>
        <dbReference type="Google" id="ProtNLM"/>
    </source>
</evidence>
<accession>A0A7I9ZPM3</accession>
<reference evidence="3 4" key="1">
    <citation type="journal article" date="2019" name="Emerg. Microbes Infect.">
        <title>Comprehensive subspecies identification of 175 nontuberculous mycobacteria species based on 7547 genomic profiles.</title>
        <authorList>
            <person name="Matsumoto Y."/>
            <person name="Kinjo T."/>
            <person name="Motooka D."/>
            <person name="Nabeya D."/>
            <person name="Jung N."/>
            <person name="Uechi K."/>
            <person name="Horii T."/>
            <person name="Iida T."/>
            <person name="Fujita J."/>
            <person name="Nakamura S."/>
        </authorList>
    </citation>
    <scope>NUCLEOTIDE SEQUENCE [LARGE SCALE GENOMIC DNA]</scope>
    <source>
        <strain evidence="3 4">JCM 30996</strain>
    </source>
</reference>
<evidence type="ECO:0000256" key="2">
    <source>
        <dbReference type="SAM" id="Phobius"/>
    </source>
</evidence>
<comment type="caution">
    <text evidence="3">The sequence shown here is derived from an EMBL/GenBank/DDBJ whole genome shotgun (WGS) entry which is preliminary data.</text>
</comment>
<dbReference type="AlphaFoldDB" id="A0A7I9ZPM3"/>
<feature type="transmembrane region" description="Helical" evidence="2">
    <location>
        <begin position="118"/>
        <end position="142"/>
    </location>
</feature>
<keyword evidence="2" id="KW-1133">Transmembrane helix</keyword>
<keyword evidence="2" id="KW-0812">Transmembrane</keyword>
<feature type="transmembrane region" description="Helical" evidence="2">
    <location>
        <begin position="93"/>
        <end position="112"/>
    </location>
</feature>
<organism evidence="3 4">
    <name type="scientific">Mycolicibacterium hippocampi</name>
    <dbReference type="NCBI Taxonomy" id="659824"/>
    <lineage>
        <taxon>Bacteria</taxon>
        <taxon>Bacillati</taxon>
        <taxon>Actinomycetota</taxon>
        <taxon>Actinomycetes</taxon>
        <taxon>Mycobacteriales</taxon>
        <taxon>Mycobacteriaceae</taxon>
        <taxon>Mycolicibacterium</taxon>
    </lineage>
</organism>
<feature type="transmembrane region" description="Helical" evidence="2">
    <location>
        <begin position="30"/>
        <end position="52"/>
    </location>
</feature>
<dbReference type="PANTHER" id="PTHR43317">
    <property type="entry name" value="THERMOSPERMINE SYNTHASE ACAULIS5"/>
    <property type="match status" value="1"/>
</dbReference>
<sequence length="516" mass="53363">MTEPPPSPFEEQVPAPPAAAPVIIMGPRTAAVLVFASSAAVLVVEIAALRLLAPYLGLTLETSTLVIGIALAAIALGSWAGGRFADSVDPRRLIAPALGVSGVVVALSPALVRMAAEWAPPLLILVASLAILAPGALLSAVTPVVTKIRLSNLAETGTVVGKLSGVGTVGAIAGTVITGFVLISRLPVSAILVGLGVLLVTGAAAVEWRTKGWVRSRAAALVVALLIGALASTVAPGGCDAETKYHCAQVVADPDRDSGRILMLDGLRHSYVDTADPTVLEFDYVRAIAAAVEATFPDRGPLAAYHIGGGGLTFPRYLASVRPGTHSLVSEIDGGVVRLDRDEFGDLAGTGINIRVEDGRRGLERLDSGSRDLIVGDAFGGVSVPWHLTTMEALTEVRRVLTHRGLYVANLIDHAELGFVRAEVATATEVFDHVAVLGEPADLSADPTSARGGNFVVVAADRAIDLQAIMDALDAQAIGWTTVAGVEMHDWIGSTQVLTDDHAPVDQLLEPFGAGR</sequence>
<dbReference type="SUPFAM" id="SSF103473">
    <property type="entry name" value="MFS general substrate transporter"/>
    <property type="match status" value="1"/>
</dbReference>
<feature type="transmembrane region" description="Helical" evidence="2">
    <location>
        <begin position="189"/>
        <end position="206"/>
    </location>
</feature>
<keyword evidence="1" id="KW-0620">Polyamine biosynthesis</keyword>
<protein>
    <recommendedName>
        <fullName evidence="5">Spermidine synthase</fullName>
    </recommendedName>
</protein>
<proteinExistence type="predicted"/>
<dbReference type="Gene3D" id="3.40.50.150">
    <property type="entry name" value="Vaccinia Virus protein VP39"/>
    <property type="match status" value="1"/>
</dbReference>
<keyword evidence="4" id="KW-1185">Reference proteome</keyword>
<name>A0A7I9ZPM3_9MYCO</name>
<evidence type="ECO:0000256" key="1">
    <source>
        <dbReference type="ARBA" id="ARBA00023115"/>
    </source>
</evidence>
<keyword evidence="2" id="KW-0472">Membrane</keyword>
<dbReference type="Proteomes" id="UP000465304">
    <property type="component" value="Unassembled WGS sequence"/>
</dbReference>
<dbReference type="NCBIfam" id="NF037959">
    <property type="entry name" value="MFS_SpdSyn"/>
    <property type="match status" value="1"/>
</dbReference>
<dbReference type="InterPro" id="IPR036259">
    <property type="entry name" value="MFS_trans_sf"/>
</dbReference>
<feature type="transmembrane region" description="Helical" evidence="2">
    <location>
        <begin position="163"/>
        <end position="183"/>
    </location>
</feature>
<gene>
    <name evidence="3" type="ORF">MHIP_32920</name>
</gene>
<evidence type="ECO:0000313" key="3">
    <source>
        <dbReference type="EMBL" id="GFH02809.1"/>
    </source>
</evidence>
<dbReference type="GO" id="GO:0006596">
    <property type="term" value="P:polyamine biosynthetic process"/>
    <property type="evidence" value="ECO:0007669"/>
    <property type="project" value="UniProtKB-KW"/>
</dbReference>
<feature type="transmembrane region" description="Helical" evidence="2">
    <location>
        <begin position="218"/>
        <end position="238"/>
    </location>
</feature>
<dbReference type="RefSeq" id="WP_237166537.1">
    <property type="nucleotide sequence ID" value="NZ_BLLB01000002.1"/>
</dbReference>
<dbReference type="EMBL" id="BLLB01000002">
    <property type="protein sequence ID" value="GFH02809.1"/>
    <property type="molecule type" value="Genomic_DNA"/>
</dbReference>
<feature type="transmembrane region" description="Helical" evidence="2">
    <location>
        <begin position="64"/>
        <end position="81"/>
    </location>
</feature>
<evidence type="ECO:0000313" key="4">
    <source>
        <dbReference type="Proteomes" id="UP000465304"/>
    </source>
</evidence>
<dbReference type="PANTHER" id="PTHR43317:SF1">
    <property type="entry name" value="THERMOSPERMINE SYNTHASE ACAULIS5"/>
    <property type="match status" value="1"/>
</dbReference>
<dbReference type="SUPFAM" id="SSF53335">
    <property type="entry name" value="S-adenosyl-L-methionine-dependent methyltransferases"/>
    <property type="match status" value="1"/>
</dbReference>